<evidence type="ECO:0000313" key="2">
    <source>
        <dbReference type="EMBL" id="ETV93165.1"/>
    </source>
</evidence>
<proteinExistence type="predicted"/>
<dbReference type="VEuPathDB" id="FungiDB:H310_12773"/>
<accession>A0A024TG75</accession>
<dbReference type="GeneID" id="20089823"/>
<name>A0A024TG75_9STRA</name>
<dbReference type="RefSeq" id="XP_008878188.1">
    <property type="nucleotide sequence ID" value="XM_008879966.1"/>
</dbReference>
<feature type="coiled-coil region" evidence="1">
    <location>
        <begin position="28"/>
        <end position="62"/>
    </location>
</feature>
<protein>
    <submittedName>
        <fullName evidence="2">Uncharacterized protein</fullName>
    </submittedName>
</protein>
<reference evidence="2" key="1">
    <citation type="submission" date="2013-12" db="EMBL/GenBank/DDBJ databases">
        <title>The Genome Sequence of Aphanomyces invadans NJM9701.</title>
        <authorList>
            <consortium name="The Broad Institute Genomics Platform"/>
            <person name="Russ C."/>
            <person name="Tyler B."/>
            <person name="van West P."/>
            <person name="Dieguez-Uribeondo J."/>
            <person name="Young S.K."/>
            <person name="Zeng Q."/>
            <person name="Gargeya S."/>
            <person name="Fitzgerald M."/>
            <person name="Abouelleil A."/>
            <person name="Alvarado L."/>
            <person name="Chapman S.B."/>
            <person name="Gainer-Dewar J."/>
            <person name="Goldberg J."/>
            <person name="Griggs A."/>
            <person name="Gujja S."/>
            <person name="Hansen M."/>
            <person name="Howarth C."/>
            <person name="Imamovic A."/>
            <person name="Ireland A."/>
            <person name="Larimer J."/>
            <person name="McCowan C."/>
            <person name="Murphy C."/>
            <person name="Pearson M."/>
            <person name="Poon T.W."/>
            <person name="Priest M."/>
            <person name="Roberts A."/>
            <person name="Saif S."/>
            <person name="Shea T."/>
            <person name="Sykes S."/>
            <person name="Wortman J."/>
            <person name="Nusbaum C."/>
            <person name="Birren B."/>
        </authorList>
    </citation>
    <scope>NUCLEOTIDE SEQUENCE [LARGE SCALE GENOMIC DNA]</scope>
    <source>
        <strain evidence="2">NJM9701</strain>
    </source>
</reference>
<dbReference type="AlphaFoldDB" id="A0A024TG75"/>
<organism evidence="2">
    <name type="scientific">Aphanomyces invadans</name>
    <dbReference type="NCBI Taxonomy" id="157072"/>
    <lineage>
        <taxon>Eukaryota</taxon>
        <taxon>Sar</taxon>
        <taxon>Stramenopiles</taxon>
        <taxon>Oomycota</taxon>
        <taxon>Saprolegniomycetes</taxon>
        <taxon>Saprolegniales</taxon>
        <taxon>Verrucalvaceae</taxon>
        <taxon>Aphanomyces</taxon>
    </lineage>
</organism>
<dbReference type="OrthoDB" id="60666at2759"/>
<evidence type="ECO:0000256" key="1">
    <source>
        <dbReference type="SAM" id="Coils"/>
    </source>
</evidence>
<dbReference type="EMBL" id="KI913994">
    <property type="protein sequence ID" value="ETV93165.1"/>
    <property type="molecule type" value="Genomic_DNA"/>
</dbReference>
<gene>
    <name evidence="2" type="ORF">H310_12773</name>
</gene>
<keyword evidence="1" id="KW-0175">Coiled coil</keyword>
<sequence>MSQGTTSNAVVEMLAIVDKRLARRRYFRDKQREHRRKVNADVEAAEAELHHVQWVLERLQRARPGVPPKEPSDGPLSWHSIAAVFQRETHRVLTDHQSLATQTQQYKSLATLMQRFVNVNIPPPMANNTTWQSASLAAEPNARRVGKEWLTQQMYHNMHVPFRLFPAVRVDEEYYHFDMPNDDDDDGPLMSMEVMQCIWPGTLATFRRFAESKMSAIYFNDPDAAVEERTANTRLYHLTTERGTFVNPLQGHFIEADRFVMVIRQIEHDEVHVCTERHRQRHYMSWVEVKQLTPTHIVMRYLSHMSHYFRANEGFVSVDEVASLRNIDLTGVADHLKKAHVRRELIRLERAGYLVWQTKILNLLQAS</sequence>